<dbReference type="Proteomes" id="UP000322667">
    <property type="component" value="Chromosome A11"/>
</dbReference>
<accession>A0A5D2NCS9</accession>
<sequence length="70" mass="7376">MKPRLRRRDSGAWDAQGQRRQKPAILVQNGGRGTWGGQVSGPGAGGAVEARGGSGAAQKRLRNPRVSELV</sequence>
<evidence type="ECO:0000256" key="1">
    <source>
        <dbReference type="SAM" id="MobiDB-lite"/>
    </source>
</evidence>
<evidence type="ECO:0000313" key="2">
    <source>
        <dbReference type="EMBL" id="TYI01143.1"/>
    </source>
</evidence>
<feature type="compositionally biased region" description="Gly residues" evidence="1">
    <location>
        <begin position="30"/>
        <end position="46"/>
    </location>
</feature>
<reference evidence="2 3" key="1">
    <citation type="submission" date="2019-07" db="EMBL/GenBank/DDBJ databases">
        <title>WGS assembly of Gossypium tomentosum.</title>
        <authorList>
            <person name="Chen Z.J."/>
            <person name="Sreedasyam A."/>
            <person name="Ando A."/>
            <person name="Song Q."/>
            <person name="De L."/>
            <person name="Hulse-Kemp A."/>
            <person name="Ding M."/>
            <person name="Ye W."/>
            <person name="Kirkbride R."/>
            <person name="Jenkins J."/>
            <person name="Plott C."/>
            <person name="Lovell J."/>
            <person name="Lin Y.-M."/>
            <person name="Vaughn R."/>
            <person name="Liu B."/>
            <person name="Li W."/>
            <person name="Simpson S."/>
            <person name="Scheffler B."/>
            <person name="Saski C."/>
            <person name="Grover C."/>
            <person name="Hu G."/>
            <person name="Conover J."/>
            <person name="Carlson J."/>
            <person name="Shu S."/>
            <person name="Boston L."/>
            <person name="Williams M."/>
            <person name="Peterson D."/>
            <person name="Mcgee K."/>
            <person name="Jones D."/>
            <person name="Wendel J."/>
            <person name="Stelly D."/>
            <person name="Grimwood J."/>
            <person name="Schmutz J."/>
        </authorList>
    </citation>
    <scope>NUCLEOTIDE SEQUENCE [LARGE SCALE GENOMIC DNA]</scope>
    <source>
        <strain evidence="2">7179.01</strain>
    </source>
</reference>
<name>A0A5D2NCS9_GOSTO</name>
<feature type="region of interest" description="Disordered" evidence="1">
    <location>
        <begin position="1"/>
        <end position="70"/>
    </location>
</feature>
<evidence type="ECO:0000313" key="3">
    <source>
        <dbReference type="Proteomes" id="UP000322667"/>
    </source>
</evidence>
<dbReference type="AlphaFoldDB" id="A0A5D2NCS9"/>
<keyword evidence="3" id="KW-1185">Reference proteome</keyword>
<proteinExistence type="predicted"/>
<organism evidence="2 3">
    <name type="scientific">Gossypium tomentosum</name>
    <name type="common">Hawaiian cotton</name>
    <name type="synonym">Gossypium sandvicense</name>
    <dbReference type="NCBI Taxonomy" id="34277"/>
    <lineage>
        <taxon>Eukaryota</taxon>
        <taxon>Viridiplantae</taxon>
        <taxon>Streptophyta</taxon>
        <taxon>Embryophyta</taxon>
        <taxon>Tracheophyta</taxon>
        <taxon>Spermatophyta</taxon>
        <taxon>Magnoliopsida</taxon>
        <taxon>eudicotyledons</taxon>
        <taxon>Gunneridae</taxon>
        <taxon>Pentapetalae</taxon>
        <taxon>rosids</taxon>
        <taxon>malvids</taxon>
        <taxon>Malvales</taxon>
        <taxon>Malvaceae</taxon>
        <taxon>Malvoideae</taxon>
        <taxon>Gossypium</taxon>
    </lineage>
</organism>
<protein>
    <submittedName>
        <fullName evidence="2">Uncharacterized protein</fullName>
    </submittedName>
</protein>
<dbReference type="EMBL" id="CM017620">
    <property type="protein sequence ID" value="TYI01143.1"/>
    <property type="molecule type" value="Genomic_DNA"/>
</dbReference>
<gene>
    <name evidence="2" type="ORF">ES332_A11G181300v1</name>
</gene>